<comment type="caution">
    <text evidence="12">The sequence shown here is derived from an EMBL/GenBank/DDBJ whole genome shotgun (WGS) entry which is preliminary data.</text>
</comment>
<dbReference type="PROSITE" id="PS00211">
    <property type="entry name" value="ABC_TRANSPORTER_1"/>
    <property type="match status" value="2"/>
</dbReference>
<sequence length="574" mass="63566">MTEKKSPVISFKNFTFQYRAQKRPTLTGIDLDIYPGERVLIAGPSGCGKSTLAGCINGLNPFSNPGECTGELIVDGVNAPKSSIFELSAHVGTVLQDPDGQFIGLTVGEDIAFALENSCVPQDEMHQITRHAAELVGIENHLDYAPHELSGGQKQRVSLAGVMVDQVKILLFDEPLANLDPATGKQTIELIDEIQEKTDTTVVIIEHRLEDVLWRNVDRIILMKDGGILADLHPDELLSTGLLGENGIREPLYLTAMRYAGVDILPEKKPAHVDSVVINEADRTKMHRWFHAQPVPEAKESRTPLLEVKNLSFGYTKDHQTLCDVSLSIGKGEMVSIVGKNGAGKSTFSKLICGFETPDSGEILFNGNDLLKENIRHRAKHIGYVMQNPNQMISKTMIFDEVALSLKNMGKSEAEIREKVEETLKVCGLYPFRNWPVSALSFGQKKRVTIASVLVQSPELIILDEPTAGQDFYHYTEIMEFLRGLNEQGVTVVMITHDMHLMLEYTPRALVFADGRLIADRSAAAVLCDPELIQKAALKETSLFTLANHLDITPAEAFVERFIKEDREVRSHGC</sequence>
<comment type="function">
    <text evidence="10">Probably part of an ABC transporter complex. Responsible for energy coupling to the transport system.</text>
</comment>
<evidence type="ECO:0000256" key="5">
    <source>
        <dbReference type="ARBA" id="ARBA00022737"/>
    </source>
</evidence>
<dbReference type="InterPro" id="IPR003439">
    <property type="entry name" value="ABC_transporter-like_ATP-bd"/>
</dbReference>
<dbReference type="Pfam" id="PF00005">
    <property type="entry name" value="ABC_tran"/>
    <property type="match status" value="2"/>
</dbReference>
<evidence type="ECO:0000256" key="2">
    <source>
        <dbReference type="ARBA" id="ARBA00005417"/>
    </source>
</evidence>
<evidence type="ECO:0000313" key="12">
    <source>
        <dbReference type="EMBL" id="MEQ2372441.1"/>
    </source>
</evidence>
<keyword evidence="8" id="KW-1278">Translocase</keyword>
<keyword evidence="13" id="KW-1185">Reference proteome</keyword>
<dbReference type="SUPFAM" id="SSF52540">
    <property type="entry name" value="P-loop containing nucleoside triphosphate hydrolases"/>
    <property type="match status" value="2"/>
</dbReference>
<evidence type="ECO:0000256" key="4">
    <source>
        <dbReference type="ARBA" id="ARBA00022475"/>
    </source>
</evidence>
<dbReference type="EMBL" id="JBBMEJ010000033">
    <property type="protein sequence ID" value="MEQ2372441.1"/>
    <property type="molecule type" value="Genomic_DNA"/>
</dbReference>
<proteinExistence type="inferred from homology"/>
<dbReference type="InterPro" id="IPR003593">
    <property type="entry name" value="AAA+_ATPase"/>
</dbReference>
<evidence type="ECO:0000259" key="11">
    <source>
        <dbReference type="PROSITE" id="PS50893"/>
    </source>
</evidence>
<keyword evidence="5" id="KW-0677">Repeat</keyword>
<accession>A0ABV1BL59</accession>
<comment type="similarity">
    <text evidence="2">Belongs to the ABC transporter superfamily.</text>
</comment>
<dbReference type="PANTHER" id="PTHR43553:SF26">
    <property type="entry name" value="ABC TRANSPORTER ATP-BINDING PROTEIN BC_2655-RELATED"/>
    <property type="match status" value="1"/>
</dbReference>
<name>A0ABV1BL59_9FIRM</name>
<dbReference type="PROSITE" id="PS50893">
    <property type="entry name" value="ABC_TRANSPORTER_2"/>
    <property type="match status" value="2"/>
</dbReference>
<dbReference type="Pfam" id="PF12558">
    <property type="entry name" value="DUF3744"/>
    <property type="match status" value="1"/>
</dbReference>
<keyword evidence="6" id="KW-0547">Nucleotide-binding</keyword>
<protein>
    <submittedName>
        <fullName evidence="12">ABC transporter ATP-binding protein</fullName>
    </submittedName>
</protein>
<dbReference type="Gene3D" id="3.40.50.300">
    <property type="entry name" value="P-loop containing nucleotide triphosphate hydrolases"/>
    <property type="match status" value="2"/>
</dbReference>
<dbReference type="NCBIfam" id="NF010167">
    <property type="entry name" value="PRK13648.1"/>
    <property type="match status" value="2"/>
</dbReference>
<evidence type="ECO:0000256" key="8">
    <source>
        <dbReference type="ARBA" id="ARBA00022967"/>
    </source>
</evidence>
<dbReference type="InterPro" id="IPR022216">
    <property type="entry name" value="ABC_Co_transporter"/>
</dbReference>
<dbReference type="InterPro" id="IPR015856">
    <property type="entry name" value="ABC_transpr_CbiO/EcfA_su"/>
</dbReference>
<dbReference type="InterPro" id="IPR027417">
    <property type="entry name" value="P-loop_NTPase"/>
</dbReference>
<comment type="subcellular location">
    <subcellularLocation>
        <location evidence="1">Cell membrane</location>
        <topology evidence="1">Peripheral membrane protein</topology>
    </subcellularLocation>
</comment>
<dbReference type="SMART" id="SM00382">
    <property type="entry name" value="AAA"/>
    <property type="match status" value="2"/>
</dbReference>
<dbReference type="CDD" id="cd03225">
    <property type="entry name" value="ABC_cobalt_CbiO_domain1"/>
    <property type="match status" value="2"/>
</dbReference>
<organism evidence="12 13">
    <name type="scientific">Blautia aquisgranensis</name>
    <dbReference type="NCBI Taxonomy" id="3133153"/>
    <lineage>
        <taxon>Bacteria</taxon>
        <taxon>Bacillati</taxon>
        <taxon>Bacillota</taxon>
        <taxon>Clostridia</taxon>
        <taxon>Lachnospirales</taxon>
        <taxon>Lachnospiraceae</taxon>
        <taxon>Blautia</taxon>
    </lineage>
</organism>
<evidence type="ECO:0000313" key="13">
    <source>
        <dbReference type="Proteomes" id="UP001473063"/>
    </source>
</evidence>
<evidence type="ECO:0000256" key="6">
    <source>
        <dbReference type="ARBA" id="ARBA00022741"/>
    </source>
</evidence>
<keyword evidence="9" id="KW-0472">Membrane</keyword>
<dbReference type="Proteomes" id="UP001473063">
    <property type="component" value="Unassembled WGS sequence"/>
</dbReference>
<feature type="domain" description="ABC transporter" evidence="11">
    <location>
        <begin position="9"/>
        <end position="250"/>
    </location>
</feature>
<reference evidence="12 13" key="1">
    <citation type="submission" date="2024-03" db="EMBL/GenBank/DDBJ databases">
        <title>Human intestinal bacterial collection.</title>
        <authorList>
            <person name="Pauvert C."/>
            <person name="Hitch T.C.A."/>
            <person name="Clavel T."/>
        </authorList>
    </citation>
    <scope>NUCLEOTIDE SEQUENCE [LARGE SCALE GENOMIC DNA]</scope>
    <source>
        <strain evidence="12 13">CLA-JM-H16</strain>
    </source>
</reference>
<evidence type="ECO:0000256" key="9">
    <source>
        <dbReference type="ARBA" id="ARBA00023136"/>
    </source>
</evidence>
<keyword evidence="7 12" id="KW-0067">ATP-binding</keyword>
<gene>
    <name evidence="12" type="ORF">WMO28_16200</name>
</gene>
<evidence type="ECO:0000256" key="3">
    <source>
        <dbReference type="ARBA" id="ARBA00022448"/>
    </source>
</evidence>
<evidence type="ECO:0000256" key="1">
    <source>
        <dbReference type="ARBA" id="ARBA00004202"/>
    </source>
</evidence>
<keyword evidence="3" id="KW-0813">Transport</keyword>
<dbReference type="RefSeq" id="WP_178645576.1">
    <property type="nucleotide sequence ID" value="NZ_JBBMEJ010000033.1"/>
</dbReference>
<dbReference type="InterPro" id="IPR017871">
    <property type="entry name" value="ABC_transporter-like_CS"/>
</dbReference>
<evidence type="ECO:0000256" key="10">
    <source>
        <dbReference type="ARBA" id="ARBA00025157"/>
    </source>
</evidence>
<evidence type="ECO:0000256" key="7">
    <source>
        <dbReference type="ARBA" id="ARBA00022840"/>
    </source>
</evidence>
<keyword evidence="4" id="KW-1003">Cell membrane</keyword>
<dbReference type="PANTHER" id="PTHR43553">
    <property type="entry name" value="HEAVY METAL TRANSPORTER"/>
    <property type="match status" value="1"/>
</dbReference>
<dbReference type="InterPro" id="IPR050095">
    <property type="entry name" value="ECF_ABC_transporter_ATP-bd"/>
</dbReference>
<feature type="domain" description="ABC transporter" evidence="11">
    <location>
        <begin position="306"/>
        <end position="539"/>
    </location>
</feature>
<dbReference type="GO" id="GO:0005524">
    <property type="term" value="F:ATP binding"/>
    <property type="evidence" value="ECO:0007669"/>
    <property type="project" value="UniProtKB-KW"/>
</dbReference>